<dbReference type="Gene3D" id="3.30.420.10">
    <property type="entry name" value="Ribonuclease H-like superfamily/Ribonuclease H"/>
    <property type="match status" value="1"/>
</dbReference>
<dbReference type="InterPro" id="IPR001352">
    <property type="entry name" value="RNase_HII/HIII"/>
</dbReference>
<dbReference type="Gene3D" id="1.10.10.460">
    <property type="entry name" value="Ribonuclease hii. Domain 2"/>
    <property type="match status" value="1"/>
</dbReference>
<dbReference type="InterPro" id="IPR024567">
    <property type="entry name" value="RNase_HII/HIII_dom"/>
</dbReference>
<gene>
    <name evidence="12" type="ORF">TWF970_003749</name>
</gene>
<evidence type="ECO:0000313" key="13">
    <source>
        <dbReference type="Proteomes" id="UP000474640"/>
    </source>
</evidence>
<reference evidence="12 13" key="1">
    <citation type="submission" date="2020-01" db="EMBL/GenBank/DDBJ databases">
        <authorList>
            <person name="Palmer J.M."/>
        </authorList>
    </citation>
    <scope>NUCLEOTIDE SEQUENCE [LARGE SCALE GENOMIC DNA]</scope>
    <source>
        <strain evidence="12 13">TWF970</strain>
    </source>
</reference>
<dbReference type="GO" id="GO:0004523">
    <property type="term" value="F:RNA-DNA hybrid ribonuclease activity"/>
    <property type="evidence" value="ECO:0007669"/>
    <property type="project" value="UniProtKB-UniRule"/>
</dbReference>
<comment type="cofactor">
    <cofactor evidence="2">
        <name>Mg(2+)</name>
        <dbReference type="ChEBI" id="CHEBI:18420"/>
    </cofactor>
</comment>
<feature type="region of interest" description="Disordered" evidence="10">
    <location>
        <begin position="1"/>
        <end position="38"/>
    </location>
</feature>
<evidence type="ECO:0000313" key="12">
    <source>
        <dbReference type="EMBL" id="KAF3290018.1"/>
    </source>
</evidence>
<proteinExistence type="inferred from homology"/>
<evidence type="ECO:0000256" key="5">
    <source>
        <dbReference type="ARBA" id="ARBA00022723"/>
    </source>
</evidence>
<feature type="binding site" evidence="8">
    <location>
        <position position="88"/>
    </location>
    <ligand>
        <name>a divalent metal cation</name>
        <dbReference type="ChEBI" id="CHEBI:60240"/>
    </ligand>
</feature>
<dbReference type="GO" id="GO:0003723">
    <property type="term" value="F:RNA binding"/>
    <property type="evidence" value="ECO:0007669"/>
    <property type="project" value="UniProtKB-UniRule"/>
</dbReference>
<keyword evidence="6 8" id="KW-0255">Endonuclease</keyword>
<evidence type="ECO:0000256" key="2">
    <source>
        <dbReference type="ARBA" id="ARBA00001946"/>
    </source>
</evidence>
<dbReference type="FunFam" id="3.30.420.10:FF:000016">
    <property type="entry name" value="Ribonuclease"/>
    <property type="match status" value="1"/>
</dbReference>
<evidence type="ECO:0000256" key="4">
    <source>
        <dbReference type="ARBA" id="ARBA00022722"/>
    </source>
</evidence>
<organism evidence="12 13">
    <name type="scientific">Orbilia oligospora</name>
    <name type="common">Nematode-trapping fungus</name>
    <name type="synonym">Arthrobotrys oligospora</name>
    <dbReference type="NCBI Taxonomy" id="2813651"/>
    <lineage>
        <taxon>Eukaryota</taxon>
        <taxon>Fungi</taxon>
        <taxon>Dikarya</taxon>
        <taxon>Ascomycota</taxon>
        <taxon>Pezizomycotina</taxon>
        <taxon>Orbiliomycetes</taxon>
        <taxon>Orbiliales</taxon>
        <taxon>Orbiliaceae</taxon>
        <taxon>Orbilia</taxon>
    </lineage>
</organism>
<dbReference type="GO" id="GO:0043137">
    <property type="term" value="P:DNA replication, removal of RNA primer"/>
    <property type="evidence" value="ECO:0007669"/>
    <property type="project" value="TreeGrafter"/>
</dbReference>
<comment type="cofactor">
    <cofactor evidence="8">
        <name>Mn(2+)</name>
        <dbReference type="ChEBI" id="CHEBI:29035"/>
    </cofactor>
    <cofactor evidence="8">
        <name>Mg(2+)</name>
        <dbReference type="ChEBI" id="CHEBI:18420"/>
    </cofactor>
    <text evidence="8">Manganese or magnesium. Binds 1 divalent metal ion per monomer in the absence of substrate. May bind a second metal ion after substrate binding.</text>
</comment>
<dbReference type="CDD" id="cd07181">
    <property type="entry name" value="RNase_HII_eukaryota_like"/>
    <property type="match status" value="1"/>
</dbReference>
<evidence type="ECO:0000256" key="3">
    <source>
        <dbReference type="ARBA" id="ARBA00007058"/>
    </source>
</evidence>
<dbReference type="InterPro" id="IPR023160">
    <property type="entry name" value="RNase_HII_hlx-loop-hlx_cap_dom"/>
</dbReference>
<evidence type="ECO:0000256" key="9">
    <source>
        <dbReference type="RuleBase" id="RU003515"/>
    </source>
</evidence>
<sequence length="353" mass="37691">MSTTKRRGRPPRKPAAVGTAEPSVVSEPSAVDDTANNKRVGDAAAEETFDLPSISAIDLFQGQSYTFHSEIPSVVRNDPTASITLGVDEAGRGPVLGPMVYGIAYCVSDYEKSLSKKGFDDSKKLTAEVRSDLLQEICTSDTELHANVGWAVRVMSARDITSGMLRPAGVGTYNINAQAHDTTMNLIDEVLKKGVNVKEIFVDTVGPAVTYQAKLQRRFPTTKVTVSKKADSLYPSVSVASVCAKVTRDFALKESFSLASGGGEVPNTGSGYPSDPKSIAYLKGSMDSLFGWGSETRFSWSTAAELLKKDAEVVDWPDNDDEGNGDIGAFMSASSAGSDVRYWFGKPATAAEL</sequence>
<dbReference type="OrthoDB" id="7462577at2759"/>
<feature type="compositionally biased region" description="Basic residues" evidence="10">
    <location>
        <begin position="1"/>
        <end position="12"/>
    </location>
</feature>
<comment type="similarity">
    <text evidence="3">Belongs to the RNase HII family. Eukaryotic subfamily.</text>
</comment>
<feature type="binding site" evidence="8">
    <location>
        <position position="203"/>
    </location>
    <ligand>
        <name>a divalent metal cation</name>
        <dbReference type="ChEBI" id="CHEBI:60240"/>
    </ligand>
</feature>
<dbReference type="EMBL" id="JAABOJ010000002">
    <property type="protein sequence ID" value="KAF3290018.1"/>
    <property type="molecule type" value="Genomic_DNA"/>
</dbReference>
<feature type="domain" description="RNase H type-2" evidence="11">
    <location>
        <begin position="82"/>
        <end position="312"/>
    </location>
</feature>
<dbReference type="AlphaFoldDB" id="A0A7C8VH06"/>
<comment type="caution">
    <text evidence="12">The sequence shown here is derived from an EMBL/GenBank/DDBJ whole genome shotgun (WGS) entry which is preliminary data.</text>
</comment>
<dbReference type="EC" id="3.1.26.4" evidence="9"/>
<dbReference type="InterPro" id="IPR036397">
    <property type="entry name" value="RNaseH_sf"/>
</dbReference>
<evidence type="ECO:0000256" key="7">
    <source>
        <dbReference type="ARBA" id="ARBA00022801"/>
    </source>
</evidence>
<comment type="catalytic activity">
    <reaction evidence="1 8 9">
        <text>Endonucleolytic cleavage to 5'-phosphomonoester.</text>
        <dbReference type="EC" id="3.1.26.4"/>
    </reaction>
</comment>
<keyword evidence="5 8" id="KW-0479">Metal-binding</keyword>
<keyword evidence="7 8" id="KW-0378">Hydrolase</keyword>
<protein>
    <recommendedName>
        <fullName evidence="9">Ribonuclease</fullName>
        <ecNumber evidence="9">3.1.26.4</ecNumber>
    </recommendedName>
</protein>
<name>A0A7C8VH06_ORBOL</name>
<feature type="binding site" evidence="8">
    <location>
        <position position="89"/>
    </location>
    <ligand>
        <name>a divalent metal cation</name>
        <dbReference type="ChEBI" id="CHEBI:60240"/>
    </ligand>
</feature>
<comment type="function">
    <text evidence="9">Endonuclease that specifically degrades the RNA of RNA-DNA hybrids.</text>
</comment>
<dbReference type="Pfam" id="PF01351">
    <property type="entry name" value="RNase_HII"/>
    <property type="match status" value="1"/>
</dbReference>
<evidence type="ECO:0000259" key="11">
    <source>
        <dbReference type="PROSITE" id="PS51975"/>
    </source>
</evidence>
<evidence type="ECO:0000256" key="1">
    <source>
        <dbReference type="ARBA" id="ARBA00000077"/>
    </source>
</evidence>
<accession>A0A7C8VH06</accession>
<dbReference type="InterPro" id="IPR012337">
    <property type="entry name" value="RNaseH-like_sf"/>
</dbReference>
<dbReference type="SUPFAM" id="SSF53098">
    <property type="entry name" value="Ribonuclease H-like"/>
    <property type="match status" value="1"/>
</dbReference>
<evidence type="ECO:0000256" key="6">
    <source>
        <dbReference type="ARBA" id="ARBA00022759"/>
    </source>
</evidence>
<keyword evidence="4 8" id="KW-0540">Nuclease</keyword>
<dbReference type="PANTHER" id="PTHR10954:SF7">
    <property type="entry name" value="RIBONUCLEASE H2 SUBUNIT A"/>
    <property type="match status" value="1"/>
</dbReference>
<dbReference type="GO" id="GO:0032299">
    <property type="term" value="C:ribonuclease H2 complex"/>
    <property type="evidence" value="ECO:0007669"/>
    <property type="project" value="TreeGrafter"/>
</dbReference>
<evidence type="ECO:0000256" key="10">
    <source>
        <dbReference type="SAM" id="MobiDB-lite"/>
    </source>
</evidence>
<dbReference type="PANTHER" id="PTHR10954">
    <property type="entry name" value="RIBONUCLEASE H2 SUBUNIT A"/>
    <property type="match status" value="1"/>
</dbReference>
<dbReference type="InterPro" id="IPR004649">
    <property type="entry name" value="RNase_H2_suA"/>
</dbReference>
<evidence type="ECO:0000256" key="8">
    <source>
        <dbReference type="PROSITE-ProRule" id="PRU01319"/>
    </source>
</evidence>
<dbReference type="GO" id="GO:0046872">
    <property type="term" value="F:metal ion binding"/>
    <property type="evidence" value="ECO:0007669"/>
    <property type="project" value="UniProtKB-KW"/>
</dbReference>
<dbReference type="Proteomes" id="UP000474640">
    <property type="component" value="Unassembled WGS sequence"/>
</dbReference>
<dbReference type="FunFam" id="1.10.10.460:FF:000001">
    <property type="entry name" value="Ribonuclease"/>
    <property type="match status" value="1"/>
</dbReference>
<dbReference type="NCBIfam" id="TIGR00729">
    <property type="entry name" value="ribonuclease HII"/>
    <property type="match status" value="1"/>
</dbReference>
<dbReference type="GO" id="GO:0006298">
    <property type="term" value="P:mismatch repair"/>
    <property type="evidence" value="ECO:0007669"/>
    <property type="project" value="TreeGrafter"/>
</dbReference>
<dbReference type="PROSITE" id="PS51975">
    <property type="entry name" value="RNASE_H_2"/>
    <property type="match status" value="1"/>
</dbReference>